<dbReference type="GO" id="GO:0004386">
    <property type="term" value="F:helicase activity"/>
    <property type="evidence" value="ECO:0007669"/>
    <property type="project" value="UniProtKB-KW"/>
</dbReference>
<dbReference type="InterPro" id="IPR027417">
    <property type="entry name" value="P-loop_NTPase"/>
</dbReference>
<evidence type="ECO:0000313" key="7">
    <source>
        <dbReference type="Proteomes" id="UP000254387"/>
    </source>
</evidence>
<keyword evidence="4" id="KW-0067">ATP-binding</keyword>
<evidence type="ECO:0000256" key="1">
    <source>
        <dbReference type="ARBA" id="ARBA00022741"/>
    </source>
</evidence>
<evidence type="ECO:0000256" key="4">
    <source>
        <dbReference type="ARBA" id="ARBA00022840"/>
    </source>
</evidence>
<protein>
    <submittedName>
        <fullName evidence="6">UvrD/REP helicase</fullName>
    </submittedName>
</protein>
<name>A0A378ADR9_KLEPN</name>
<dbReference type="Pfam" id="PF13361">
    <property type="entry name" value="UvrD_C"/>
    <property type="match status" value="1"/>
</dbReference>
<dbReference type="GO" id="GO:0005524">
    <property type="term" value="F:ATP binding"/>
    <property type="evidence" value="ECO:0007669"/>
    <property type="project" value="UniProtKB-KW"/>
</dbReference>
<accession>A0A378ADR9</accession>
<sequence>MVGLDLGNLPWRNEAPEKLRESRRLFYVGLTRARDEVHMLYSGFC</sequence>
<dbReference type="Proteomes" id="UP000254387">
    <property type="component" value="Unassembled WGS sequence"/>
</dbReference>
<evidence type="ECO:0000259" key="5">
    <source>
        <dbReference type="Pfam" id="PF13361"/>
    </source>
</evidence>
<evidence type="ECO:0000313" key="6">
    <source>
        <dbReference type="EMBL" id="STV06353.1"/>
    </source>
</evidence>
<reference evidence="6 7" key="1">
    <citation type="submission" date="2018-06" db="EMBL/GenBank/DDBJ databases">
        <authorList>
            <consortium name="Pathogen Informatics"/>
            <person name="Doyle S."/>
        </authorList>
    </citation>
    <scope>NUCLEOTIDE SEQUENCE [LARGE SCALE GENOMIC DNA]</scope>
    <source>
        <strain evidence="6 7">NCTC5053</strain>
    </source>
</reference>
<keyword evidence="1" id="KW-0547">Nucleotide-binding</keyword>
<gene>
    <name evidence="6" type="ORF">NCTC5053_01899</name>
</gene>
<evidence type="ECO:0000256" key="2">
    <source>
        <dbReference type="ARBA" id="ARBA00022801"/>
    </source>
</evidence>
<feature type="domain" description="UvrD-like helicase C-terminal" evidence="5">
    <location>
        <begin position="2"/>
        <end position="41"/>
    </location>
</feature>
<dbReference type="EMBL" id="UGMN01000004">
    <property type="protein sequence ID" value="STV06353.1"/>
    <property type="molecule type" value="Genomic_DNA"/>
</dbReference>
<keyword evidence="2" id="KW-0378">Hydrolase</keyword>
<proteinExistence type="predicted"/>
<evidence type="ECO:0000256" key="3">
    <source>
        <dbReference type="ARBA" id="ARBA00022806"/>
    </source>
</evidence>
<dbReference type="Gene3D" id="3.40.50.300">
    <property type="entry name" value="P-loop containing nucleotide triphosphate hydrolases"/>
    <property type="match status" value="1"/>
</dbReference>
<dbReference type="GO" id="GO:0016787">
    <property type="term" value="F:hydrolase activity"/>
    <property type="evidence" value="ECO:0007669"/>
    <property type="project" value="UniProtKB-KW"/>
</dbReference>
<dbReference type="InterPro" id="IPR014017">
    <property type="entry name" value="DNA_helicase_UvrD-like_C"/>
</dbReference>
<dbReference type="AlphaFoldDB" id="A0A378ADR9"/>
<keyword evidence="3 6" id="KW-0347">Helicase</keyword>
<dbReference type="SUPFAM" id="SSF52540">
    <property type="entry name" value="P-loop containing nucleoside triphosphate hydrolases"/>
    <property type="match status" value="1"/>
</dbReference>
<organism evidence="6 7">
    <name type="scientific">Klebsiella pneumoniae</name>
    <dbReference type="NCBI Taxonomy" id="573"/>
    <lineage>
        <taxon>Bacteria</taxon>
        <taxon>Pseudomonadati</taxon>
        <taxon>Pseudomonadota</taxon>
        <taxon>Gammaproteobacteria</taxon>
        <taxon>Enterobacterales</taxon>
        <taxon>Enterobacteriaceae</taxon>
        <taxon>Klebsiella/Raoultella group</taxon>
        <taxon>Klebsiella</taxon>
        <taxon>Klebsiella pneumoniae complex</taxon>
    </lineage>
</organism>